<keyword evidence="3" id="KW-1185">Reference proteome</keyword>
<evidence type="ECO:0000313" key="3">
    <source>
        <dbReference type="Proteomes" id="UP000448867"/>
    </source>
</evidence>
<sequence length="124" mass="14759">MAEHLMEIFYELQLMREELRSRLFEHCAFHSPMDPRKASLIHSVKEELYDVENALQKMEAGQFGMCEETGRSIPVEKLRVIPTARTIKDFSYQEAYERKSLPFYEYNVIAFSEDEPQKEHIYSM</sequence>
<protein>
    <submittedName>
        <fullName evidence="2">TraR/DksA family transcriptional regulator</fullName>
    </submittedName>
</protein>
<dbReference type="AlphaFoldDB" id="A0A7X2LZE3"/>
<proteinExistence type="predicted"/>
<accession>A0A7X2LZE3</accession>
<reference evidence="2 3" key="1">
    <citation type="submission" date="2019-11" db="EMBL/GenBank/DDBJ databases">
        <title>Bacillus lacus genome.</title>
        <authorList>
            <person name="Allen C.J."/>
            <person name="Newman J.D."/>
        </authorList>
    </citation>
    <scope>NUCLEOTIDE SEQUENCE [LARGE SCALE GENOMIC DNA]</scope>
    <source>
        <strain evidence="2 3">KCTC 33946</strain>
    </source>
</reference>
<evidence type="ECO:0000313" key="2">
    <source>
        <dbReference type="EMBL" id="MRX73326.1"/>
    </source>
</evidence>
<comment type="caution">
    <text evidence="2">The sequence shown here is derived from an EMBL/GenBank/DDBJ whole genome shotgun (WGS) entry which is preliminary data.</text>
</comment>
<dbReference type="OrthoDB" id="2875147at2"/>
<organism evidence="2 3">
    <name type="scientific">Metabacillus lacus</name>
    <dbReference type="NCBI Taxonomy" id="1983721"/>
    <lineage>
        <taxon>Bacteria</taxon>
        <taxon>Bacillati</taxon>
        <taxon>Bacillota</taxon>
        <taxon>Bacilli</taxon>
        <taxon>Bacillales</taxon>
        <taxon>Bacillaceae</taxon>
        <taxon>Metabacillus</taxon>
    </lineage>
</organism>
<evidence type="ECO:0000256" key="1">
    <source>
        <dbReference type="PROSITE-ProRule" id="PRU00510"/>
    </source>
</evidence>
<dbReference type="PANTHER" id="PTHR33823:SF5">
    <property type="entry name" value="DNAK SUPPRESSOR PROTEIN"/>
    <property type="match status" value="1"/>
</dbReference>
<gene>
    <name evidence="2" type="ORF">GJU40_14350</name>
</gene>
<dbReference type="Proteomes" id="UP000448867">
    <property type="component" value="Unassembled WGS sequence"/>
</dbReference>
<name>A0A7X2LZE3_9BACI</name>
<dbReference type="PROSITE" id="PS51128">
    <property type="entry name" value="ZF_DKSA_2"/>
    <property type="match status" value="1"/>
</dbReference>
<comment type="caution">
    <text evidence="1">Lacks conserved residue(s) required for the propagation of feature annotation.</text>
</comment>
<dbReference type="Gene3D" id="1.20.120.910">
    <property type="entry name" value="DksA, coiled-coil domain"/>
    <property type="match status" value="1"/>
</dbReference>
<dbReference type="RefSeq" id="WP_154308795.1">
    <property type="nucleotide sequence ID" value="NZ_WKKI01000032.1"/>
</dbReference>
<dbReference type="PANTHER" id="PTHR33823">
    <property type="entry name" value="RNA POLYMERASE-BINDING TRANSCRIPTION FACTOR DKSA-RELATED"/>
    <property type="match status" value="1"/>
</dbReference>
<dbReference type="EMBL" id="WKKI01000032">
    <property type="protein sequence ID" value="MRX73326.1"/>
    <property type="molecule type" value="Genomic_DNA"/>
</dbReference>